<reference evidence="3" key="1">
    <citation type="submission" date="2016-10" db="EMBL/GenBank/DDBJ databases">
        <authorList>
            <person name="Varghese N."/>
            <person name="Submissions S."/>
        </authorList>
    </citation>
    <scope>NUCLEOTIDE SEQUENCE [LARGE SCALE GENOMIC DNA]</scope>
    <source>
        <strain evidence="3">CGMCC 1.8911</strain>
    </source>
</reference>
<evidence type="ECO:0000313" key="3">
    <source>
        <dbReference type="Proteomes" id="UP000242700"/>
    </source>
</evidence>
<dbReference type="STRING" id="586411.SAMN05216187_106130"/>
<sequence>MTWEAEEVLFLHFINGKTKQQAIQYDFWETEYHRKPLDLLKQLTAKGAIHQSEDLSFTLTQFTVPIIKDLLKKAGLKVSGNKIDLIERVKAHREFIDLSHLNMESVYTVDESLETFLHDTIFLNYISLHGPVTIDDAYSYYLRHQDLNASELIIALHERRIEESLLQSNKYEAVKCHHLLSEYYTSELHDNDKSLYHLNHFSMLIVLESIQRFQQLNPAEKKDTFFNIDNYTIEKYRNMLIMKQLDINMLYSIFLEHSVQLPYSEEETLLAVQFIIRCIIGSESAEEKLIDDLAALD</sequence>
<evidence type="ECO:0000259" key="1">
    <source>
        <dbReference type="PROSITE" id="PS50800"/>
    </source>
</evidence>
<dbReference type="EMBL" id="FNFI01000006">
    <property type="protein sequence ID" value="SDK26543.1"/>
    <property type="molecule type" value="Genomic_DNA"/>
</dbReference>
<feature type="domain" description="SAP" evidence="1">
    <location>
        <begin position="59"/>
        <end position="93"/>
    </location>
</feature>
<dbReference type="Proteomes" id="UP000242700">
    <property type="component" value="Unassembled WGS sequence"/>
</dbReference>
<dbReference type="SUPFAM" id="SSF68906">
    <property type="entry name" value="SAP domain"/>
    <property type="match status" value="1"/>
</dbReference>
<dbReference type="InterPro" id="IPR003034">
    <property type="entry name" value="SAP_dom"/>
</dbReference>
<protein>
    <submittedName>
        <fullName evidence="2">SAP domain-containing protein</fullName>
    </submittedName>
</protein>
<dbReference type="SMART" id="SM00513">
    <property type="entry name" value="SAP"/>
    <property type="match status" value="1"/>
</dbReference>
<dbReference type="RefSeq" id="WP_176760624.1">
    <property type="nucleotide sequence ID" value="NZ_FNFI01000006.1"/>
</dbReference>
<proteinExistence type="predicted"/>
<organism evidence="2 3">
    <name type="scientific">Jeotgalicoccus aerolatus</name>
    <dbReference type="NCBI Taxonomy" id="709510"/>
    <lineage>
        <taxon>Bacteria</taxon>
        <taxon>Bacillati</taxon>
        <taxon>Bacillota</taxon>
        <taxon>Bacilli</taxon>
        <taxon>Bacillales</taxon>
        <taxon>Staphylococcaceae</taxon>
        <taxon>Jeotgalicoccus</taxon>
    </lineage>
</organism>
<dbReference type="InterPro" id="IPR036361">
    <property type="entry name" value="SAP_dom_sf"/>
</dbReference>
<dbReference type="Pfam" id="PF02037">
    <property type="entry name" value="SAP"/>
    <property type="match status" value="1"/>
</dbReference>
<accession>A0A1G9AH26</accession>
<dbReference type="Gene3D" id="1.10.720.30">
    <property type="entry name" value="SAP domain"/>
    <property type="match status" value="1"/>
</dbReference>
<name>A0A1G9AH26_9STAP</name>
<dbReference type="PROSITE" id="PS50800">
    <property type="entry name" value="SAP"/>
    <property type="match status" value="1"/>
</dbReference>
<gene>
    <name evidence="2" type="ORF">SAMN05216187_106130</name>
</gene>
<evidence type="ECO:0000313" key="2">
    <source>
        <dbReference type="EMBL" id="SDK26543.1"/>
    </source>
</evidence>
<dbReference type="AlphaFoldDB" id="A0A1G9AH26"/>